<gene>
    <name evidence="3" type="ORF">Pflav_025350</name>
</gene>
<dbReference type="AlphaFoldDB" id="A0A6F8XQL6"/>
<evidence type="ECO:0000313" key="3">
    <source>
        <dbReference type="EMBL" id="BCB76125.1"/>
    </source>
</evidence>
<evidence type="ECO:0000256" key="1">
    <source>
        <dbReference type="SAM" id="MobiDB-lite"/>
    </source>
</evidence>
<proteinExistence type="predicted"/>
<dbReference type="Proteomes" id="UP000502508">
    <property type="component" value="Chromosome"/>
</dbReference>
<reference evidence="3 4" key="1">
    <citation type="submission" date="2020-03" db="EMBL/GenBank/DDBJ databases">
        <title>Whole genome shotgun sequence of Phytohabitans flavus NBRC 107702.</title>
        <authorList>
            <person name="Komaki H."/>
            <person name="Tamura T."/>
        </authorList>
    </citation>
    <scope>NUCLEOTIDE SEQUENCE [LARGE SCALE GENOMIC DNA]</scope>
    <source>
        <strain evidence="3 4">NBRC 107702</strain>
    </source>
</reference>
<organism evidence="3 4">
    <name type="scientific">Phytohabitans flavus</name>
    <dbReference type="NCBI Taxonomy" id="1076124"/>
    <lineage>
        <taxon>Bacteria</taxon>
        <taxon>Bacillati</taxon>
        <taxon>Actinomycetota</taxon>
        <taxon>Actinomycetes</taxon>
        <taxon>Micromonosporales</taxon>
        <taxon>Micromonosporaceae</taxon>
    </lineage>
</organism>
<keyword evidence="2" id="KW-0812">Transmembrane</keyword>
<reference evidence="3 4" key="2">
    <citation type="submission" date="2020-03" db="EMBL/GenBank/DDBJ databases">
        <authorList>
            <person name="Ichikawa N."/>
            <person name="Kimura A."/>
            <person name="Kitahashi Y."/>
            <person name="Uohara A."/>
        </authorList>
    </citation>
    <scope>NUCLEOTIDE SEQUENCE [LARGE SCALE GENOMIC DNA]</scope>
    <source>
        <strain evidence="3 4">NBRC 107702</strain>
    </source>
</reference>
<protein>
    <submittedName>
        <fullName evidence="3">Uncharacterized protein</fullName>
    </submittedName>
</protein>
<dbReference type="EMBL" id="AP022870">
    <property type="protein sequence ID" value="BCB76125.1"/>
    <property type="molecule type" value="Genomic_DNA"/>
</dbReference>
<feature type="region of interest" description="Disordered" evidence="1">
    <location>
        <begin position="164"/>
        <end position="221"/>
    </location>
</feature>
<feature type="transmembrane region" description="Helical" evidence="2">
    <location>
        <begin position="81"/>
        <end position="101"/>
    </location>
</feature>
<keyword evidence="2" id="KW-0472">Membrane</keyword>
<keyword evidence="4" id="KW-1185">Reference proteome</keyword>
<evidence type="ECO:0000313" key="4">
    <source>
        <dbReference type="Proteomes" id="UP000502508"/>
    </source>
</evidence>
<keyword evidence="2" id="KW-1133">Transmembrane helix</keyword>
<name>A0A6F8XQL6_9ACTN</name>
<feature type="compositionally biased region" description="Polar residues" evidence="1">
    <location>
        <begin position="194"/>
        <end position="209"/>
    </location>
</feature>
<feature type="transmembrane region" description="Helical" evidence="2">
    <location>
        <begin position="121"/>
        <end position="138"/>
    </location>
</feature>
<evidence type="ECO:0000256" key="2">
    <source>
        <dbReference type="SAM" id="Phobius"/>
    </source>
</evidence>
<dbReference type="KEGG" id="pfla:Pflav_025350"/>
<accession>A0A6F8XQL6</accession>
<sequence>MSDMRHLWTLIAAIFIAPLAWVLLAYGQDRSIQAFLNEDAAGAFQNGDFIRPASCLAATGLLLGLLGTLRVSPAGAVLTGLVYTGSYLALLASPDAVLNFLPGQISLAGREADLETPLRTGSAMVLGAALLLAVVSAGRWRRPETASEADDLVVEQPLGVEGLDLPAPDRVVDPERMPVGAASRWSGEGAHSLVPTQRQSRWQDLTQDSDPGARRWPTTGE</sequence>
<feature type="transmembrane region" description="Helical" evidence="2">
    <location>
        <begin position="49"/>
        <end position="69"/>
    </location>
</feature>